<dbReference type="AlphaFoldDB" id="A0A511JCT8"/>
<evidence type="ECO:0000313" key="2">
    <source>
        <dbReference type="EMBL" id="GEL95792.1"/>
    </source>
</evidence>
<sequence>MRVADDRPHAHLRLDHAADRRGAAHERRSVAARGLPRDVAPVKPCSHRTRPRERRQVRGVLRARPRGMSAHDRCDPDREQRRDEQHREQQHAA</sequence>
<accession>A0A511JCT8</accession>
<feature type="compositionally biased region" description="Basic residues" evidence="1">
    <location>
        <begin position="45"/>
        <end position="65"/>
    </location>
</feature>
<reference evidence="2 3" key="1">
    <citation type="submission" date="2019-07" db="EMBL/GenBank/DDBJ databases">
        <title>Whole genome shotgun sequence of Cellulomonas composti NBRC 100758.</title>
        <authorList>
            <person name="Hosoyama A."/>
            <person name="Uohara A."/>
            <person name="Ohji S."/>
            <person name="Ichikawa N."/>
        </authorList>
    </citation>
    <scope>NUCLEOTIDE SEQUENCE [LARGE SCALE GENOMIC DNA]</scope>
    <source>
        <strain evidence="2 3">NBRC 100758</strain>
    </source>
</reference>
<protein>
    <submittedName>
        <fullName evidence="2">Uncharacterized protein</fullName>
    </submittedName>
</protein>
<feature type="compositionally biased region" description="Basic and acidic residues" evidence="1">
    <location>
        <begin position="1"/>
        <end position="29"/>
    </location>
</feature>
<evidence type="ECO:0000256" key="1">
    <source>
        <dbReference type="SAM" id="MobiDB-lite"/>
    </source>
</evidence>
<evidence type="ECO:0000313" key="3">
    <source>
        <dbReference type="Proteomes" id="UP000321720"/>
    </source>
</evidence>
<dbReference type="Proteomes" id="UP000321720">
    <property type="component" value="Unassembled WGS sequence"/>
</dbReference>
<feature type="compositionally biased region" description="Basic and acidic residues" evidence="1">
    <location>
        <begin position="69"/>
        <end position="93"/>
    </location>
</feature>
<feature type="region of interest" description="Disordered" evidence="1">
    <location>
        <begin position="1"/>
        <end position="93"/>
    </location>
</feature>
<organism evidence="2 3">
    <name type="scientific">Cellulomonas composti</name>
    <dbReference type="NCBI Taxonomy" id="266130"/>
    <lineage>
        <taxon>Bacteria</taxon>
        <taxon>Bacillati</taxon>
        <taxon>Actinomycetota</taxon>
        <taxon>Actinomycetes</taxon>
        <taxon>Micrococcales</taxon>
        <taxon>Cellulomonadaceae</taxon>
        <taxon>Cellulomonas</taxon>
    </lineage>
</organism>
<dbReference type="EMBL" id="BJWG01000011">
    <property type="protein sequence ID" value="GEL95792.1"/>
    <property type="molecule type" value="Genomic_DNA"/>
</dbReference>
<proteinExistence type="predicted"/>
<keyword evidence="3" id="KW-1185">Reference proteome</keyword>
<comment type="caution">
    <text evidence="2">The sequence shown here is derived from an EMBL/GenBank/DDBJ whole genome shotgun (WGS) entry which is preliminary data.</text>
</comment>
<name>A0A511JCT8_9CELL</name>
<gene>
    <name evidence="2" type="ORF">CCO02nite_24500</name>
</gene>